<evidence type="ECO:0000259" key="1">
    <source>
        <dbReference type="SMART" id="SM01321"/>
    </source>
</evidence>
<dbReference type="Gene3D" id="3.30.70.1290">
    <property type="entry name" value="Transposase IS200-like"/>
    <property type="match status" value="1"/>
</dbReference>
<accession>A0A2M6XDR6</accession>
<dbReference type="GO" id="GO:0006313">
    <property type="term" value="P:DNA transposition"/>
    <property type="evidence" value="ECO:0007669"/>
    <property type="project" value="InterPro"/>
</dbReference>
<protein>
    <recommendedName>
        <fullName evidence="1">Transposase IS200-like domain-containing protein</fullName>
    </recommendedName>
</protein>
<dbReference type="InterPro" id="IPR036515">
    <property type="entry name" value="Transposase_17_sf"/>
</dbReference>
<proteinExistence type="predicted"/>
<dbReference type="Pfam" id="PF01797">
    <property type="entry name" value="Y1_Tnp"/>
    <property type="match status" value="1"/>
</dbReference>
<dbReference type="EMBL" id="PEYO01000006">
    <property type="protein sequence ID" value="PIU03796.1"/>
    <property type="molecule type" value="Genomic_DNA"/>
</dbReference>
<dbReference type="InterPro" id="IPR002686">
    <property type="entry name" value="Transposase_17"/>
</dbReference>
<reference evidence="3" key="1">
    <citation type="submission" date="2017-09" db="EMBL/GenBank/DDBJ databases">
        <title>Depth-based differentiation of microbial function through sediment-hosted aquifers and enrichment of novel symbionts in the deep terrestrial subsurface.</title>
        <authorList>
            <person name="Probst A.J."/>
            <person name="Ladd B."/>
            <person name="Jarett J.K."/>
            <person name="Geller-Mcgrath D.E."/>
            <person name="Sieber C.M.K."/>
            <person name="Emerson J.B."/>
            <person name="Anantharaman K."/>
            <person name="Thomas B.C."/>
            <person name="Malmstrom R."/>
            <person name="Stieglmeier M."/>
            <person name="Klingl A."/>
            <person name="Woyke T."/>
            <person name="Ryan C.M."/>
            <person name="Banfield J.F."/>
        </authorList>
    </citation>
    <scope>NUCLEOTIDE SEQUENCE [LARGE SCALE GENOMIC DNA]</scope>
</reference>
<dbReference type="GO" id="GO:0004803">
    <property type="term" value="F:transposase activity"/>
    <property type="evidence" value="ECO:0007669"/>
    <property type="project" value="InterPro"/>
</dbReference>
<dbReference type="Proteomes" id="UP000228996">
    <property type="component" value="Unassembled WGS sequence"/>
</dbReference>
<sequence>MPGRPTPLVNGEIYHVFNRGIDLRPIFTDKNEHSRAIRTINYYRFAELPVKYSRFLTISIDLRNQIMSYLLKENQLLVEIIAYCLMPNHLHLLLRQIRENGISKFMGNLQNSYTKYFNTKHERIGSLLLDQFKAVRILTEEQLLHVGRYIMINPLTSFVIKEPKDLELYPWSSFGEYTGKSSEHICNKDILLSSFKNKEKFNQFIFDQVAYQRELDKIKHLVFE</sequence>
<dbReference type="AlphaFoldDB" id="A0A2M6XDR6"/>
<dbReference type="SMART" id="SM01321">
    <property type="entry name" value="Y1_Tnp"/>
    <property type="match status" value="1"/>
</dbReference>
<dbReference type="PANTHER" id="PTHR34322:SF2">
    <property type="entry name" value="TRANSPOSASE IS200-LIKE DOMAIN-CONTAINING PROTEIN"/>
    <property type="match status" value="1"/>
</dbReference>
<evidence type="ECO:0000313" key="2">
    <source>
        <dbReference type="EMBL" id="PIU03796.1"/>
    </source>
</evidence>
<evidence type="ECO:0000313" key="3">
    <source>
        <dbReference type="Proteomes" id="UP000228996"/>
    </source>
</evidence>
<dbReference type="SUPFAM" id="SSF143422">
    <property type="entry name" value="Transposase IS200-like"/>
    <property type="match status" value="1"/>
</dbReference>
<dbReference type="PANTHER" id="PTHR34322">
    <property type="entry name" value="TRANSPOSASE, Y1_TNP DOMAIN-CONTAINING"/>
    <property type="match status" value="1"/>
</dbReference>
<name>A0A2M6XDR6_9BACT</name>
<feature type="domain" description="Transposase IS200-like" evidence="1">
    <location>
        <begin position="9"/>
        <end position="153"/>
    </location>
</feature>
<comment type="caution">
    <text evidence="2">The sequence shown here is derived from an EMBL/GenBank/DDBJ whole genome shotgun (WGS) entry which is preliminary data.</text>
</comment>
<gene>
    <name evidence="2" type="ORF">COT44_01415</name>
</gene>
<organism evidence="2 3">
    <name type="scientific">Candidatus Shapirobacteria bacterium CG08_land_8_20_14_0_20_39_18</name>
    <dbReference type="NCBI Taxonomy" id="1974883"/>
    <lineage>
        <taxon>Bacteria</taxon>
        <taxon>Candidatus Shapironibacteriota</taxon>
    </lineage>
</organism>
<dbReference type="GO" id="GO:0003677">
    <property type="term" value="F:DNA binding"/>
    <property type="evidence" value="ECO:0007669"/>
    <property type="project" value="InterPro"/>
</dbReference>